<dbReference type="EMBL" id="JACERK010000012">
    <property type="protein sequence ID" value="MBA5234274.1"/>
    <property type="molecule type" value="Genomic_DNA"/>
</dbReference>
<feature type="signal peptide" evidence="2">
    <location>
        <begin position="1"/>
        <end position="20"/>
    </location>
</feature>
<evidence type="ECO:0000256" key="1">
    <source>
        <dbReference type="SAM" id="MobiDB-lite"/>
    </source>
</evidence>
<feature type="compositionally biased region" description="Basic and acidic residues" evidence="1">
    <location>
        <begin position="36"/>
        <end position="45"/>
    </location>
</feature>
<protein>
    <submittedName>
        <fullName evidence="3">Uncharacterized protein</fullName>
    </submittedName>
</protein>
<comment type="caution">
    <text evidence="3">The sequence shown here is derived from an EMBL/GenBank/DDBJ whole genome shotgun (WGS) entry which is preliminary data.</text>
</comment>
<feature type="chain" id="PRO_5046815133" evidence="2">
    <location>
        <begin position="21"/>
        <end position="157"/>
    </location>
</feature>
<dbReference type="Proteomes" id="UP000530038">
    <property type="component" value="Unassembled WGS sequence"/>
</dbReference>
<feature type="region of interest" description="Disordered" evidence="1">
    <location>
        <begin position="25"/>
        <end position="157"/>
    </location>
</feature>
<gene>
    <name evidence="3" type="ORF">H2Y56_19475</name>
</gene>
<proteinExistence type="predicted"/>
<feature type="compositionally biased region" description="Polar residues" evidence="1">
    <location>
        <begin position="46"/>
        <end position="58"/>
    </location>
</feature>
<feature type="compositionally biased region" description="Basic and acidic residues" evidence="1">
    <location>
        <begin position="77"/>
        <end position="157"/>
    </location>
</feature>
<accession>A0ABR5ZI62</accession>
<organism evidence="3 4">
    <name type="scientific">Pectobacterium aroidearum</name>
    <dbReference type="NCBI Taxonomy" id="1201031"/>
    <lineage>
        <taxon>Bacteria</taxon>
        <taxon>Pseudomonadati</taxon>
        <taxon>Pseudomonadota</taxon>
        <taxon>Gammaproteobacteria</taxon>
        <taxon>Enterobacterales</taxon>
        <taxon>Pectobacteriaceae</taxon>
        <taxon>Pectobacterium</taxon>
    </lineage>
</organism>
<name>A0ABR5ZI62_9GAMM</name>
<feature type="compositionally biased region" description="Low complexity" evidence="1">
    <location>
        <begin position="25"/>
        <end position="34"/>
    </location>
</feature>
<reference evidence="3 4" key="1">
    <citation type="submission" date="2020-07" db="EMBL/GenBank/DDBJ databases">
        <title>Characterization of Pectobacterium aroidearum strains causing soft rot on Amorphophallus konjac.</title>
        <authorList>
            <person name="Xie H."/>
        </authorList>
    </citation>
    <scope>NUCLEOTIDE SEQUENCE [LARGE SCALE GENOMIC DNA]</scope>
    <source>
        <strain evidence="3 4">MY10</strain>
    </source>
</reference>
<keyword evidence="2" id="KW-0732">Signal</keyword>
<keyword evidence="4" id="KW-1185">Reference proteome</keyword>
<sequence>MKMKTLFLGLLLSTSYIGMAAADSFASATASAQSTHDGKTERVTKTESSSGQGPSHVSASAHAGTVGEPQKTSNSESHFRDKTDAIKTDIKARESENKNREAKIKADVKARESEARKDAEKGWADVKAKADNFNSRAEKQARETARSVHNAAENHQR</sequence>
<evidence type="ECO:0000313" key="4">
    <source>
        <dbReference type="Proteomes" id="UP000530038"/>
    </source>
</evidence>
<evidence type="ECO:0000313" key="3">
    <source>
        <dbReference type="EMBL" id="MBA5234274.1"/>
    </source>
</evidence>
<evidence type="ECO:0000256" key="2">
    <source>
        <dbReference type="SAM" id="SignalP"/>
    </source>
</evidence>
<dbReference type="RefSeq" id="WP_181830375.1">
    <property type="nucleotide sequence ID" value="NZ_CP104757.1"/>
</dbReference>